<comment type="similarity">
    <text evidence="1">Belongs to the bacterial ribosomal protein bL27 family.</text>
</comment>
<dbReference type="InterPro" id="IPR001684">
    <property type="entry name" value="Ribosomal_bL27"/>
</dbReference>
<evidence type="ECO:0000313" key="7">
    <source>
        <dbReference type="EMBL" id="OGD31099.1"/>
    </source>
</evidence>
<comment type="caution">
    <text evidence="7">The sequence shown here is derived from an EMBL/GenBank/DDBJ whole genome shotgun (WGS) entry which is preliminary data.</text>
</comment>
<dbReference type="PANTHER" id="PTHR15893:SF0">
    <property type="entry name" value="LARGE RIBOSOMAL SUBUNIT PROTEIN BL27M"/>
    <property type="match status" value="1"/>
</dbReference>
<organism evidence="7 8">
    <name type="scientific">Candidatus Azambacteria bacterium RIFCSPHIGHO2_02_46_12</name>
    <dbReference type="NCBI Taxonomy" id="1797295"/>
    <lineage>
        <taxon>Bacteria</taxon>
        <taxon>Candidatus Azamiibacteriota</taxon>
    </lineage>
</organism>
<keyword evidence="3" id="KW-0687">Ribonucleoprotein</keyword>
<dbReference type="EMBL" id="MEYN01000003">
    <property type="protein sequence ID" value="OGD31099.1"/>
    <property type="molecule type" value="Genomic_DNA"/>
</dbReference>
<dbReference type="InterPro" id="IPR018261">
    <property type="entry name" value="Ribosomal_bL27_CS"/>
</dbReference>
<protein>
    <recommendedName>
        <fullName evidence="4">Large ribosomal subunit protein bL27</fullName>
    </recommendedName>
    <alternativeName>
        <fullName evidence="5">50S ribosomal protein L27</fullName>
    </alternativeName>
</protein>
<dbReference type="Pfam" id="PF01016">
    <property type="entry name" value="Ribosomal_L27"/>
    <property type="match status" value="1"/>
</dbReference>
<dbReference type="Gene3D" id="2.40.50.100">
    <property type="match status" value="1"/>
</dbReference>
<sequence>MAHTKAGGSTRLGRESESKRLGVKLFDGQPAQPGSILIRQRGTKFYPGKNVRRGGDDTLYAVKSGLVKFATKTHKSFDGSRRLVKVVNVIEKQ</sequence>
<dbReference type="FunFam" id="2.40.50.100:FF:000020">
    <property type="entry name" value="50S ribosomal protein L27"/>
    <property type="match status" value="1"/>
</dbReference>
<evidence type="ECO:0000256" key="4">
    <source>
        <dbReference type="ARBA" id="ARBA00035175"/>
    </source>
</evidence>
<dbReference type="PRINTS" id="PR00063">
    <property type="entry name" value="RIBOSOMALL27"/>
</dbReference>
<dbReference type="NCBIfam" id="TIGR00062">
    <property type="entry name" value="L27"/>
    <property type="match status" value="1"/>
</dbReference>
<dbReference type="GO" id="GO:0022625">
    <property type="term" value="C:cytosolic large ribosomal subunit"/>
    <property type="evidence" value="ECO:0007669"/>
    <property type="project" value="TreeGrafter"/>
</dbReference>
<evidence type="ECO:0000256" key="5">
    <source>
        <dbReference type="ARBA" id="ARBA00035477"/>
    </source>
</evidence>
<name>A0A1F5BKG1_9BACT</name>
<feature type="region of interest" description="Disordered" evidence="6">
    <location>
        <begin position="1"/>
        <end position="30"/>
    </location>
</feature>
<keyword evidence="2 7" id="KW-0689">Ribosomal protein</keyword>
<dbReference type="AlphaFoldDB" id="A0A1F5BKG1"/>
<evidence type="ECO:0000256" key="1">
    <source>
        <dbReference type="ARBA" id="ARBA00010797"/>
    </source>
</evidence>
<dbReference type="PANTHER" id="PTHR15893">
    <property type="entry name" value="RIBOSOMAL PROTEIN L27"/>
    <property type="match status" value="1"/>
</dbReference>
<evidence type="ECO:0000256" key="2">
    <source>
        <dbReference type="ARBA" id="ARBA00022980"/>
    </source>
</evidence>
<reference evidence="7 8" key="1">
    <citation type="journal article" date="2016" name="Nat. Commun.">
        <title>Thousands of microbial genomes shed light on interconnected biogeochemical processes in an aquifer system.</title>
        <authorList>
            <person name="Anantharaman K."/>
            <person name="Brown C.T."/>
            <person name="Hug L.A."/>
            <person name="Sharon I."/>
            <person name="Castelle C.J."/>
            <person name="Probst A.J."/>
            <person name="Thomas B.C."/>
            <person name="Singh A."/>
            <person name="Wilkins M.J."/>
            <person name="Karaoz U."/>
            <person name="Brodie E.L."/>
            <person name="Williams K.H."/>
            <person name="Hubbard S.S."/>
            <person name="Banfield J.F."/>
        </authorList>
    </citation>
    <scope>NUCLEOTIDE SEQUENCE [LARGE SCALE GENOMIC DNA]</scope>
</reference>
<proteinExistence type="inferred from homology"/>
<dbReference type="GO" id="GO:0006412">
    <property type="term" value="P:translation"/>
    <property type="evidence" value="ECO:0007669"/>
    <property type="project" value="InterPro"/>
</dbReference>
<evidence type="ECO:0000256" key="6">
    <source>
        <dbReference type="SAM" id="MobiDB-lite"/>
    </source>
</evidence>
<accession>A0A1F5BKG1</accession>
<dbReference type="Proteomes" id="UP000179184">
    <property type="component" value="Unassembled WGS sequence"/>
</dbReference>
<dbReference type="GO" id="GO:0003735">
    <property type="term" value="F:structural constituent of ribosome"/>
    <property type="evidence" value="ECO:0007669"/>
    <property type="project" value="InterPro"/>
</dbReference>
<evidence type="ECO:0000256" key="3">
    <source>
        <dbReference type="ARBA" id="ARBA00023274"/>
    </source>
</evidence>
<dbReference type="SUPFAM" id="SSF110324">
    <property type="entry name" value="Ribosomal L27 protein-like"/>
    <property type="match status" value="1"/>
</dbReference>
<evidence type="ECO:0000313" key="8">
    <source>
        <dbReference type="Proteomes" id="UP000179184"/>
    </source>
</evidence>
<dbReference type="PROSITE" id="PS00831">
    <property type="entry name" value="RIBOSOMAL_L27"/>
    <property type="match status" value="1"/>
</dbReference>
<gene>
    <name evidence="7" type="ORF">A2W60_02490</name>
</gene>